<keyword evidence="18" id="KW-1267">Proteomics identification</keyword>
<dbReference type="AlphaFoldDB" id="A0A804R071"/>
<evidence type="ECO:0000256" key="11">
    <source>
        <dbReference type="ARBA" id="ARBA00056847"/>
    </source>
</evidence>
<keyword evidence="8" id="KW-0805">Transcription regulation</keyword>
<evidence type="ECO:0000256" key="14">
    <source>
        <dbReference type="SAM" id="MobiDB-lite"/>
    </source>
</evidence>
<evidence type="ECO:0000259" key="15">
    <source>
        <dbReference type="PROSITE" id="PS50957"/>
    </source>
</evidence>
<evidence type="ECO:0000256" key="3">
    <source>
        <dbReference type="ARBA" id="ARBA00012759"/>
    </source>
</evidence>
<reference evidence="16" key="3">
    <citation type="submission" date="2021-05" db="UniProtKB">
        <authorList>
            <consortium name="EnsemblPlants"/>
        </authorList>
    </citation>
    <scope>IDENTIFICATION</scope>
    <source>
        <strain evidence="16">cv. B73</strain>
    </source>
</reference>
<evidence type="ECO:0000256" key="8">
    <source>
        <dbReference type="ARBA" id="ARBA00023015"/>
    </source>
</evidence>
<feature type="active site" evidence="13">
    <location>
        <position position="20"/>
    </location>
</feature>
<feature type="domain" description="Josephin" evidence="15">
    <location>
        <begin position="7"/>
        <end position="192"/>
    </location>
</feature>
<dbReference type="EnsemblPlants" id="Zm00001eb367490_T001">
    <property type="protein sequence ID" value="Zm00001eb367490_P001"/>
    <property type="gene ID" value="Zm00001eb367490"/>
</dbReference>
<evidence type="ECO:0000256" key="1">
    <source>
        <dbReference type="ARBA" id="ARBA00000707"/>
    </source>
</evidence>
<evidence type="ECO:0007829" key="18">
    <source>
        <dbReference type="PeptideAtlas" id="A0A804R071"/>
    </source>
</evidence>
<dbReference type="GO" id="GO:0016579">
    <property type="term" value="P:protein deubiquitination"/>
    <property type="evidence" value="ECO:0007669"/>
    <property type="project" value="InterPro"/>
</dbReference>
<keyword evidence="9" id="KW-0804">Transcription</keyword>
<keyword evidence="7" id="KW-0788">Thiol protease</keyword>
<dbReference type="Pfam" id="PF02099">
    <property type="entry name" value="Josephin"/>
    <property type="match status" value="1"/>
</dbReference>
<dbReference type="InterPro" id="IPR033865">
    <property type="entry name" value="Ataxin-3"/>
</dbReference>
<dbReference type="PROSITE" id="PS50957">
    <property type="entry name" value="JOSEPHIN"/>
    <property type="match status" value="1"/>
</dbReference>
<evidence type="ECO:0000256" key="6">
    <source>
        <dbReference type="ARBA" id="ARBA00022801"/>
    </source>
</evidence>
<evidence type="ECO:0000256" key="2">
    <source>
        <dbReference type="ARBA" id="ARBA00004123"/>
    </source>
</evidence>
<feature type="active site" description="Nucleophile" evidence="12">
    <location>
        <position position="20"/>
    </location>
</feature>
<feature type="active site" evidence="12 13">
    <location>
        <position position="146"/>
    </location>
</feature>
<evidence type="ECO:0000256" key="12">
    <source>
        <dbReference type="PIRSR" id="PIRSR633865-1"/>
    </source>
</evidence>
<dbReference type="GO" id="GO:0006508">
    <property type="term" value="P:proteolysis"/>
    <property type="evidence" value="ECO:0007669"/>
    <property type="project" value="UniProtKB-KW"/>
</dbReference>
<gene>
    <name evidence="16" type="primary">LOC100283523</name>
</gene>
<name>A0A804R071_MAIZE</name>
<dbReference type="PANTHER" id="PTHR14159:SF0">
    <property type="entry name" value="ATAXIN-3-RELATED"/>
    <property type="match status" value="1"/>
</dbReference>
<evidence type="ECO:0000256" key="10">
    <source>
        <dbReference type="ARBA" id="ARBA00023242"/>
    </source>
</evidence>
<protein>
    <recommendedName>
        <fullName evidence="3">ubiquitinyl hydrolase 1</fullName>
        <ecNumber evidence="3">3.4.19.12</ecNumber>
    </recommendedName>
</protein>
<dbReference type="FunFam" id="1.10.287.10:FF:000012">
    <property type="entry name" value="Ataxin-3 homolog"/>
    <property type="match status" value="1"/>
</dbReference>
<dbReference type="OrthoDB" id="10063692at2759"/>
<reference evidence="16" key="2">
    <citation type="submission" date="2019-07" db="EMBL/GenBank/DDBJ databases">
        <authorList>
            <person name="Seetharam A."/>
            <person name="Woodhouse M."/>
            <person name="Cannon E."/>
        </authorList>
    </citation>
    <scope>NUCLEOTIDE SEQUENCE [LARGE SCALE GENOMIC DNA]</scope>
    <source>
        <strain evidence="16">cv. B73</strain>
    </source>
</reference>
<evidence type="ECO:0000256" key="9">
    <source>
        <dbReference type="ARBA" id="ARBA00023163"/>
    </source>
</evidence>
<keyword evidence="17" id="KW-1185">Reference proteome</keyword>
<dbReference type="Proteomes" id="UP000007305">
    <property type="component" value="Chromosome 8"/>
</dbReference>
<keyword evidence="4" id="KW-0645">Protease</keyword>
<evidence type="ECO:0000313" key="17">
    <source>
        <dbReference type="Proteomes" id="UP000007305"/>
    </source>
</evidence>
<proteinExistence type="evidence at protein level"/>
<evidence type="ECO:0000313" key="16">
    <source>
        <dbReference type="EnsemblPlants" id="Zm00001eb367490_P001"/>
    </source>
</evidence>
<dbReference type="InterPro" id="IPR006155">
    <property type="entry name" value="Josephin"/>
</dbReference>
<keyword evidence="10" id="KW-0539">Nucleus</keyword>
<reference evidence="17" key="1">
    <citation type="journal article" date="2009" name="Science">
        <title>The B73 maize genome: complexity, diversity, and dynamics.</title>
        <authorList>
            <person name="Schnable P.S."/>
            <person name="Ware D."/>
            <person name="Fulton R.S."/>
            <person name="Stein J.C."/>
            <person name="Wei F."/>
            <person name="Pasternak S."/>
            <person name="Liang C."/>
            <person name="Zhang J."/>
            <person name="Fulton L."/>
            <person name="Graves T.A."/>
            <person name="Minx P."/>
            <person name="Reily A.D."/>
            <person name="Courtney L."/>
            <person name="Kruchowski S.S."/>
            <person name="Tomlinson C."/>
            <person name="Strong C."/>
            <person name="Delehaunty K."/>
            <person name="Fronick C."/>
            <person name="Courtney B."/>
            <person name="Rock S.M."/>
            <person name="Belter E."/>
            <person name="Du F."/>
            <person name="Kim K."/>
            <person name="Abbott R.M."/>
            <person name="Cotton M."/>
            <person name="Levy A."/>
            <person name="Marchetto P."/>
            <person name="Ochoa K."/>
            <person name="Jackson S.M."/>
            <person name="Gillam B."/>
            <person name="Chen W."/>
            <person name="Yan L."/>
            <person name="Higginbotham J."/>
            <person name="Cardenas M."/>
            <person name="Waligorski J."/>
            <person name="Applebaum E."/>
            <person name="Phelps L."/>
            <person name="Falcone J."/>
            <person name="Kanchi K."/>
            <person name="Thane T."/>
            <person name="Scimone A."/>
            <person name="Thane N."/>
            <person name="Henke J."/>
            <person name="Wang T."/>
            <person name="Ruppert J."/>
            <person name="Shah N."/>
            <person name="Rotter K."/>
            <person name="Hodges J."/>
            <person name="Ingenthron E."/>
            <person name="Cordes M."/>
            <person name="Kohlberg S."/>
            <person name="Sgro J."/>
            <person name="Delgado B."/>
            <person name="Mead K."/>
            <person name="Chinwalla A."/>
            <person name="Leonard S."/>
            <person name="Crouse K."/>
            <person name="Collura K."/>
            <person name="Kudrna D."/>
            <person name="Currie J."/>
            <person name="He R."/>
            <person name="Angelova A."/>
            <person name="Rajasekar S."/>
            <person name="Mueller T."/>
            <person name="Lomeli R."/>
            <person name="Scara G."/>
            <person name="Ko A."/>
            <person name="Delaney K."/>
            <person name="Wissotski M."/>
            <person name="Lopez G."/>
            <person name="Campos D."/>
            <person name="Braidotti M."/>
            <person name="Ashley E."/>
            <person name="Golser W."/>
            <person name="Kim H."/>
            <person name="Lee S."/>
            <person name="Lin J."/>
            <person name="Dujmic Z."/>
            <person name="Kim W."/>
            <person name="Talag J."/>
            <person name="Zuccolo A."/>
            <person name="Fan C."/>
            <person name="Sebastian A."/>
            <person name="Kramer M."/>
            <person name="Spiegel L."/>
            <person name="Nascimento L."/>
            <person name="Zutavern T."/>
            <person name="Miller B."/>
            <person name="Ambroise C."/>
            <person name="Muller S."/>
            <person name="Spooner W."/>
            <person name="Narechania A."/>
            <person name="Ren L."/>
            <person name="Wei S."/>
            <person name="Kumari S."/>
            <person name="Faga B."/>
            <person name="Levy M.J."/>
            <person name="McMahan L."/>
            <person name="Van Buren P."/>
            <person name="Vaughn M.W."/>
            <person name="Ying K."/>
            <person name="Yeh C.-T."/>
            <person name="Emrich S.J."/>
            <person name="Jia Y."/>
            <person name="Kalyanaraman A."/>
            <person name="Hsia A.-P."/>
            <person name="Barbazuk W.B."/>
            <person name="Baucom R.S."/>
            <person name="Brutnell T.P."/>
            <person name="Carpita N.C."/>
            <person name="Chaparro C."/>
            <person name="Chia J.-M."/>
            <person name="Deragon J.-M."/>
            <person name="Estill J.C."/>
            <person name="Fu Y."/>
            <person name="Jeddeloh J.A."/>
            <person name="Han Y."/>
            <person name="Lee H."/>
            <person name="Li P."/>
            <person name="Lisch D.R."/>
            <person name="Liu S."/>
            <person name="Liu Z."/>
            <person name="Nagel D.H."/>
            <person name="McCann M.C."/>
            <person name="SanMiguel P."/>
            <person name="Myers A.M."/>
            <person name="Nettleton D."/>
            <person name="Nguyen J."/>
            <person name="Penning B.W."/>
            <person name="Ponnala L."/>
            <person name="Schneider K.L."/>
            <person name="Schwartz D.C."/>
            <person name="Sharma A."/>
            <person name="Soderlund C."/>
            <person name="Springer N.M."/>
            <person name="Sun Q."/>
            <person name="Wang H."/>
            <person name="Waterman M."/>
            <person name="Westerman R."/>
            <person name="Wolfgruber T.K."/>
            <person name="Yang L."/>
            <person name="Yu Y."/>
            <person name="Zhang L."/>
            <person name="Zhou S."/>
            <person name="Zhu Q."/>
            <person name="Bennetzen J.L."/>
            <person name="Dawe R.K."/>
            <person name="Jiang J."/>
            <person name="Jiang N."/>
            <person name="Presting G.G."/>
            <person name="Wessler S.R."/>
            <person name="Aluru S."/>
            <person name="Martienssen R.A."/>
            <person name="Clifton S.W."/>
            <person name="McCombie W.R."/>
            <person name="Wing R.A."/>
            <person name="Wilson R.K."/>
        </authorList>
    </citation>
    <scope>NUCLEOTIDE SEQUENCE [LARGE SCALE GENOMIC DNA]</scope>
    <source>
        <strain evidence="17">cv. B73</strain>
    </source>
</reference>
<organism evidence="16 17">
    <name type="scientific">Zea mays</name>
    <name type="common">Maize</name>
    <dbReference type="NCBI Taxonomy" id="4577"/>
    <lineage>
        <taxon>Eukaryota</taxon>
        <taxon>Viridiplantae</taxon>
        <taxon>Streptophyta</taxon>
        <taxon>Embryophyta</taxon>
        <taxon>Tracheophyta</taxon>
        <taxon>Spermatophyta</taxon>
        <taxon>Magnoliopsida</taxon>
        <taxon>Liliopsida</taxon>
        <taxon>Poales</taxon>
        <taxon>Poaceae</taxon>
        <taxon>PACMAD clade</taxon>
        <taxon>Panicoideae</taxon>
        <taxon>Andropogonodae</taxon>
        <taxon>Andropogoneae</taxon>
        <taxon>Tripsacinae</taxon>
        <taxon>Zea</taxon>
    </lineage>
</organism>
<comment type="catalytic activity">
    <reaction evidence="1">
        <text>Thiol-dependent hydrolysis of ester, thioester, amide, peptide and isopeptide bonds formed by the C-terminal Gly of ubiquitin (a 76-residue protein attached to proteins as an intracellular targeting signal).</text>
        <dbReference type="EC" id="3.4.19.12"/>
    </reaction>
</comment>
<feature type="compositionally biased region" description="Basic and acidic residues" evidence="14">
    <location>
        <begin position="287"/>
        <end position="304"/>
    </location>
</feature>
<evidence type="ECO:0000256" key="7">
    <source>
        <dbReference type="ARBA" id="ARBA00022807"/>
    </source>
</evidence>
<dbReference type="EC" id="3.4.19.12" evidence="3"/>
<sequence>MEAASNGGLLYHEVQEGKLCAVHCVNTALQGPFFSEFDLAALAADLDQRERLVMLEGSRSPGAGNAAAGDFFAEGEGSHNVSLGGDFSIQVLQKALEVWDLQVIPLDSPAAGSSLFDPEQEVAFICHLQDHWFCMRKVNGEWYNFNSLYPAPEHLSKFYLSAFIDTLKGSGWSIFAVRGNFPKECPMATEGSNGFGQWFTPDDARRITASCNQQEEADLNAAIAASLMDTGVPFASYAAAREHSDSQDSPAREAAPSKDNNQEEAGKAEPSAPPCEEDIQELASGSDTRREVPSVEEKGSAKEE</sequence>
<dbReference type="Gramene" id="Zm00001eb367490_T001">
    <property type="protein sequence ID" value="Zm00001eb367490_P001"/>
    <property type="gene ID" value="Zm00001eb367490"/>
</dbReference>
<keyword evidence="5" id="KW-0833">Ubl conjugation pathway</keyword>
<dbReference type="FunFam" id="3.90.70.40:FF:000004">
    <property type="entry name" value="ataxin-3 homolog"/>
    <property type="match status" value="1"/>
</dbReference>
<evidence type="ECO:0000256" key="13">
    <source>
        <dbReference type="PROSITE-ProRule" id="PRU00331"/>
    </source>
</evidence>
<dbReference type="Gene3D" id="3.90.70.40">
    <property type="match status" value="1"/>
</dbReference>
<evidence type="ECO:0000256" key="4">
    <source>
        <dbReference type="ARBA" id="ARBA00022670"/>
    </source>
</evidence>
<comment type="subcellular location">
    <subcellularLocation>
        <location evidence="2">Nucleus</location>
    </subcellularLocation>
</comment>
<dbReference type="Gene3D" id="1.10.287.10">
    <property type="entry name" value="S15/NS1, RNA-binding"/>
    <property type="match status" value="1"/>
</dbReference>
<feature type="active site" evidence="13">
    <location>
        <position position="131"/>
    </location>
</feature>
<feature type="region of interest" description="Disordered" evidence="14">
    <location>
        <begin position="239"/>
        <end position="304"/>
    </location>
</feature>
<accession>A0A804R071</accession>
<comment type="function">
    <text evidence="11">Interacts with key regulators of transcription and represses transcription. Acts as a histone-binding protein that regulates transcription. Acts as a deubiquitinating enzyme.</text>
</comment>
<dbReference type="GO" id="GO:0005634">
    <property type="term" value="C:nucleus"/>
    <property type="evidence" value="ECO:0007669"/>
    <property type="project" value="UniProtKB-SubCell"/>
</dbReference>
<dbReference type="PRINTS" id="PR01233">
    <property type="entry name" value="JOSEPHIN"/>
</dbReference>
<feature type="active site" description="Proton acceptor" evidence="12">
    <location>
        <position position="131"/>
    </location>
</feature>
<evidence type="ECO:0000256" key="5">
    <source>
        <dbReference type="ARBA" id="ARBA00022786"/>
    </source>
</evidence>
<dbReference type="SMART" id="SM01246">
    <property type="entry name" value="Josephin"/>
    <property type="match status" value="1"/>
</dbReference>
<dbReference type="PANTHER" id="PTHR14159">
    <property type="entry name" value="ATAXIN-3-RELATED"/>
    <property type="match status" value="1"/>
</dbReference>
<keyword evidence="6 13" id="KW-0378">Hydrolase</keyword>
<dbReference type="GO" id="GO:0004843">
    <property type="term" value="F:cysteine-type deubiquitinase activity"/>
    <property type="evidence" value="ECO:0007669"/>
    <property type="project" value="UniProtKB-EC"/>
</dbReference>